<evidence type="ECO:0000256" key="6">
    <source>
        <dbReference type="ARBA" id="ARBA00023163"/>
    </source>
</evidence>
<dbReference type="PROSITE" id="PS00675">
    <property type="entry name" value="SIGMA54_INTERACT_1"/>
    <property type="match status" value="1"/>
</dbReference>
<dbReference type="EMBL" id="JAIOIV010000126">
    <property type="protein sequence ID" value="MBZ0157693.1"/>
    <property type="molecule type" value="Genomic_DNA"/>
</dbReference>
<evidence type="ECO:0000256" key="4">
    <source>
        <dbReference type="ARBA" id="ARBA00023125"/>
    </source>
</evidence>
<dbReference type="SMART" id="SM00382">
    <property type="entry name" value="AAA"/>
    <property type="match status" value="1"/>
</dbReference>
<dbReference type="PRINTS" id="PR01590">
    <property type="entry name" value="HTHFIS"/>
</dbReference>
<dbReference type="FunFam" id="3.40.50.300:FF:000006">
    <property type="entry name" value="DNA-binding transcriptional regulator NtrC"/>
    <property type="match status" value="1"/>
</dbReference>
<keyword evidence="1" id="KW-0547">Nucleotide-binding</keyword>
<keyword evidence="4" id="KW-0238">DNA-binding</keyword>
<dbReference type="Proteomes" id="UP000705867">
    <property type="component" value="Unassembled WGS sequence"/>
</dbReference>
<name>A0A953J747_9BACT</name>
<dbReference type="SUPFAM" id="SSF55781">
    <property type="entry name" value="GAF domain-like"/>
    <property type="match status" value="1"/>
</dbReference>
<gene>
    <name evidence="8" type="ORF">K8I29_15975</name>
</gene>
<keyword evidence="6" id="KW-0804">Transcription</keyword>
<keyword evidence="3" id="KW-0805">Transcription regulation</keyword>
<dbReference type="InterPro" id="IPR003593">
    <property type="entry name" value="AAA+_ATPase"/>
</dbReference>
<evidence type="ECO:0000313" key="8">
    <source>
        <dbReference type="EMBL" id="MBZ0157693.1"/>
    </source>
</evidence>
<dbReference type="GO" id="GO:0005524">
    <property type="term" value="F:ATP binding"/>
    <property type="evidence" value="ECO:0007669"/>
    <property type="project" value="UniProtKB-KW"/>
</dbReference>
<dbReference type="Gene3D" id="1.10.10.60">
    <property type="entry name" value="Homeodomain-like"/>
    <property type="match status" value="1"/>
</dbReference>
<dbReference type="AlphaFoldDB" id="A0A953J747"/>
<dbReference type="InterPro" id="IPR025662">
    <property type="entry name" value="Sigma_54_int_dom_ATP-bd_1"/>
</dbReference>
<dbReference type="SUPFAM" id="SSF46689">
    <property type="entry name" value="Homeodomain-like"/>
    <property type="match status" value="1"/>
</dbReference>
<dbReference type="PANTHER" id="PTHR32071:SF119">
    <property type="entry name" value="SIGMA L-DEPENDENT TRANSCRIPTIONAL REGULATOR YPLP-RELATED"/>
    <property type="match status" value="1"/>
</dbReference>
<dbReference type="FunFam" id="1.10.8.60:FF:000014">
    <property type="entry name" value="DNA-binding transcriptional regulator NtrC"/>
    <property type="match status" value="1"/>
</dbReference>
<dbReference type="InterPro" id="IPR002197">
    <property type="entry name" value="HTH_Fis"/>
</dbReference>
<dbReference type="Pfam" id="PF25601">
    <property type="entry name" value="AAA_lid_14"/>
    <property type="match status" value="1"/>
</dbReference>
<dbReference type="InterPro" id="IPR025943">
    <property type="entry name" value="Sigma_54_int_dom_ATP-bd_2"/>
</dbReference>
<dbReference type="InterPro" id="IPR058031">
    <property type="entry name" value="AAA_lid_NorR"/>
</dbReference>
<dbReference type="PANTHER" id="PTHR32071">
    <property type="entry name" value="TRANSCRIPTIONAL REGULATORY PROTEIN"/>
    <property type="match status" value="1"/>
</dbReference>
<dbReference type="PROSITE" id="PS00676">
    <property type="entry name" value="SIGMA54_INTERACT_2"/>
    <property type="match status" value="1"/>
</dbReference>
<dbReference type="InterPro" id="IPR025944">
    <property type="entry name" value="Sigma_54_int_dom_CS"/>
</dbReference>
<keyword evidence="2" id="KW-0067">ATP-binding</keyword>
<evidence type="ECO:0000313" key="9">
    <source>
        <dbReference type="Proteomes" id="UP000705867"/>
    </source>
</evidence>
<feature type="domain" description="Sigma-54 factor interaction" evidence="7">
    <location>
        <begin position="202"/>
        <end position="431"/>
    </location>
</feature>
<dbReference type="GO" id="GO:0006355">
    <property type="term" value="P:regulation of DNA-templated transcription"/>
    <property type="evidence" value="ECO:0007669"/>
    <property type="project" value="InterPro"/>
</dbReference>
<dbReference type="GO" id="GO:0043565">
    <property type="term" value="F:sequence-specific DNA binding"/>
    <property type="evidence" value="ECO:0007669"/>
    <property type="project" value="InterPro"/>
</dbReference>
<keyword evidence="5" id="KW-0010">Activator</keyword>
<dbReference type="InterPro" id="IPR003018">
    <property type="entry name" value="GAF"/>
</dbReference>
<evidence type="ECO:0000256" key="3">
    <source>
        <dbReference type="ARBA" id="ARBA00023015"/>
    </source>
</evidence>
<reference evidence="8" key="2">
    <citation type="submission" date="2021-08" db="EMBL/GenBank/DDBJ databases">
        <authorList>
            <person name="Dalcin Martins P."/>
        </authorList>
    </citation>
    <scope>NUCLEOTIDE SEQUENCE</scope>
    <source>
        <strain evidence="8">MAG_39</strain>
    </source>
</reference>
<dbReference type="InterPro" id="IPR002078">
    <property type="entry name" value="Sigma_54_int"/>
</dbReference>
<organism evidence="8 9">
    <name type="scientific">Candidatus Nitrobium versatile</name>
    <dbReference type="NCBI Taxonomy" id="2884831"/>
    <lineage>
        <taxon>Bacteria</taxon>
        <taxon>Pseudomonadati</taxon>
        <taxon>Nitrospirota</taxon>
        <taxon>Nitrospiria</taxon>
        <taxon>Nitrospirales</taxon>
        <taxon>Nitrospiraceae</taxon>
        <taxon>Candidatus Nitrobium</taxon>
    </lineage>
</organism>
<dbReference type="CDD" id="cd00009">
    <property type="entry name" value="AAA"/>
    <property type="match status" value="1"/>
</dbReference>
<proteinExistence type="predicted"/>
<evidence type="ECO:0000256" key="1">
    <source>
        <dbReference type="ARBA" id="ARBA00022741"/>
    </source>
</evidence>
<dbReference type="Gene3D" id="3.30.450.40">
    <property type="match status" value="1"/>
</dbReference>
<dbReference type="SMART" id="SM00065">
    <property type="entry name" value="GAF"/>
    <property type="match status" value="1"/>
</dbReference>
<dbReference type="Pfam" id="PF01590">
    <property type="entry name" value="GAF"/>
    <property type="match status" value="1"/>
</dbReference>
<dbReference type="InterPro" id="IPR027417">
    <property type="entry name" value="P-loop_NTPase"/>
</dbReference>
<dbReference type="InterPro" id="IPR009057">
    <property type="entry name" value="Homeodomain-like_sf"/>
</dbReference>
<protein>
    <submittedName>
        <fullName evidence="8">Sigma 54-interacting transcriptional regulator</fullName>
    </submittedName>
</protein>
<dbReference type="SUPFAM" id="SSF52540">
    <property type="entry name" value="P-loop containing nucleoside triphosphate hydrolases"/>
    <property type="match status" value="1"/>
</dbReference>
<evidence type="ECO:0000256" key="2">
    <source>
        <dbReference type="ARBA" id="ARBA00022840"/>
    </source>
</evidence>
<evidence type="ECO:0000256" key="5">
    <source>
        <dbReference type="ARBA" id="ARBA00023159"/>
    </source>
</evidence>
<dbReference type="Gene3D" id="1.10.8.60">
    <property type="match status" value="1"/>
</dbReference>
<dbReference type="Gene3D" id="3.40.50.300">
    <property type="entry name" value="P-loop containing nucleotide triphosphate hydrolases"/>
    <property type="match status" value="1"/>
</dbReference>
<evidence type="ECO:0000259" key="7">
    <source>
        <dbReference type="PROSITE" id="PS50045"/>
    </source>
</evidence>
<accession>A0A953J747</accession>
<dbReference type="Pfam" id="PF00158">
    <property type="entry name" value="Sigma54_activat"/>
    <property type="match status" value="1"/>
</dbReference>
<dbReference type="InterPro" id="IPR029016">
    <property type="entry name" value="GAF-like_dom_sf"/>
</dbReference>
<dbReference type="Pfam" id="PF02954">
    <property type="entry name" value="HTH_8"/>
    <property type="match status" value="1"/>
</dbReference>
<reference evidence="8" key="1">
    <citation type="journal article" date="2021" name="bioRxiv">
        <title>Unraveling nitrogen, sulfur and carbon metabolic pathways and microbial community transcriptional responses to substrate deprivation and toxicity stresses in a bioreactor mimicking anoxic brackish coastal sediment conditions.</title>
        <authorList>
            <person name="Martins P.D."/>
            <person name="Echeveste M.J."/>
            <person name="Arshad A."/>
            <person name="Kurth J."/>
            <person name="Ouboter H."/>
            <person name="Jetten M.S.M."/>
            <person name="Welte C.U."/>
        </authorList>
    </citation>
    <scope>NUCLEOTIDE SEQUENCE</scope>
    <source>
        <strain evidence="8">MAG_39</strain>
    </source>
</reference>
<dbReference type="PROSITE" id="PS50045">
    <property type="entry name" value="SIGMA54_INTERACT_4"/>
    <property type="match status" value="1"/>
</dbReference>
<dbReference type="PROSITE" id="PS00688">
    <property type="entry name" value="SIGMA54_INTERACT_3"/>
    <property type="match status" value="1"/>
</dbReference>
<comment type="caution">
    <text evidence="8">The sequence shown here is derived from an EMBL/GenBank/DDBJ whole genome shotgun (WGS) entry which is preliminary data.</text>
</comment>
<sequence length="510" mass="57524">MEVKCENTDVFSDTLLKQNKYLSVLYDIALTVSKSLDLKEILKDVLDMIIDFMGVDAGIVFVINDETMEMIPVAFKNIGEEVVKDLLENFVRVGECVCGSIAEYEKEVVILEKASQDPRFTRESSKKAGIEFYAGFPLKAKGKVNGVLCSITYTPYKPDSDQLSTLRAATVPISLAIENSRLFEDAQKKVDAKLRYFIYESIVTNSPKMKEIIRMVRKLTDVLSNILIYGESGTGKELIARTIHLNSLRKEKPFIALNCGAIPESLLESELFGYVKGAFTGANADKKGLFEAANGGTIFLDEVDSMSLNLQVKLLRVLQEKTFVKVGSTQPISLDVKIIAATNRRLEEAIKLKQFREDLFYRLNVVRIELPPLRERVEDISLLARYFISKFNKITGKKIRRISGDALEILNTYLWPGNIRELENAIERAVVMAETDEIKKEDLPLEIVNPPDDSKLDLTLRNIERQHIVKVMSLVDGNKRRAARLLGVDVSTLWRKLKSEGIAFHDTQDA</sequence>